<comment type="caution">
    <text evidence="2">The sequence shown here is derived from an EMBL/GenBank/DDBJ whole genome shotgun (WGS) entry which is preliminary data.</text>
</comment>
<proteinExistence type="predicted"/>
<feature type="transmembrane region" description="Helical" evidence="1">
    <location>
        <begin position="204"/>
        <end position="234"/>
    </location>
</feature>
<dbReference type="AlphaFoldDB" id="A0A0F9EM37"/>
<reference evidence="2" key="1">
    <citation type="journal article" date="2015" name="Nature">
        <title>Complex archaea that bridge the gap between prokaryotes and eukaryotes.</title>
        <authorList>
            <person name="Spang A."/>
            <person name="Saw J.H."/>
            <person name="Jorgensen S.L."/>
            <person name="Zaremba-Niedzwiedzka K."/>
            <person name="Martijn J."/>
            <person name="Lind A.E."/>
            <person name="van Eijk R."/>
            <person name="Schleper C."/>
            <person name="Guy L."/>
            <person name="Ettema T.J."/>
        </authorList>
    </citation>
    <scope>NUCLEOTIDE SEQUENCE</scope>
</reference>
<evidence type="ECO:0000313" key="2">
    <source>
        <dbReference type="EMBL" id="KKL24923.1"/>
    </source>
</evidence>
<evidence type="ECO:0008006" key="3">
    <source>
        <dbReference type="Google" id="ProtNLM"/>
    </source>
</evidence>
<feature type="transmembrane region" description="Helical" evidence="1">
    <location>
        <begin position="142"/>
        <end position="159"/>
    </location>
</feature>
<organism evidence="2">
    <name type="scientific">marine sediment metagenome</name>
    <dbReference type="NCBI Taxonomy" id="412755"/>
    <lineage>
        <taxon>unclassified sequences</taxon>
        <taxon>metagenomes</taxon>
        <taxon>ecological metagenomes</taxon>
    </lineage>
</organism>
<feature type="transmembrane region" description="Helical" evidence="1">
    <location>
        <begin position="171"/>
        <end position="192"/>
    </location>
</feature>
<feature type="transmembrane region" description="Helical" evidence="1">
    <location>
        <begin position="116"/>
        <end position="135"/>
    </location>
</feature>
<keyword evidence="1" id="KW-0812">Transmembrane</keyword>
<accession>A0A0F9EM37</accession>
<dbReference type="EMBL" id="LAZR01036407">
    <property type="protein sequence ID" value="KKL24923.1"/>
    <property type="molecule type" value="Genomic_DNA"/>
</dbReference>
<sequence>MSVKAAFAASLTWPTERLVNRGDLLRLAAWLLPLGAIVGFVFFYGHTFGVWGGFPKGVDAYHHLTRTKYWLDFFPNVNWQYHWANGMLFYRTYAPFVHIQGAVMATFFGVSPEGTLGAFGFLSFVLVGIGIFGYVKVATNNFWAATAAFVLALSSFRLWDPIIGGGVYPRFFAFSLLVVAFWLTAWLIKLISESPDRPYRLLHLALMAVLFTALLSHLLFAVFAWVGVGLMIWFGGWSFERRIATGLRIFVPLLGLDEPQRLRKAPLASPYKVS</sequence>
<keyword evidence="1" id="KW-1133">Transmembrane helix</keyword>
<feature type="transmembrane region" description="Helical" evidence="1">
    <location>
        <begin position="27"/>
        <end position="45"/>
    </location>
</feature>
<protein>
    <recommendedName>
        <fullName evidence="3">Membrane protein 6-pyruvoyl-tetrahydropterin synthase-related domain-containing protein</fullName>
    </recommendedName>
</protein>
<feature type="transmembrane region" description="Helical" evidence="1">
    <location>
        <begin position="88"/>
        <end position="110"/>
    </location>
</feature>
<name>A0A0F9EM37_9ZZZZ</name>
<keyword evidence="1" id="KW-0472">Membrane</keyword>
<gene>
    <name evidence="2" type="ORF">LCGC14_2410470</name>
</gene>
<evidence type="ECO:0000256" key="1">
    <source>
        <dbReference type="SAM" id="Phobius"/>
    </source>
</evidence>